<keyword evidence="1" id="KW-0175">Coiled coil</keyword>
<dbReference type="Proteomes" id="UP000295710">
    <property type="component" value="Unassembled WGS sequence"/>
</dbReference>
<keyword evidence="3" id="KW-1185">Reference proteome</keyword>
<protein>
    <submittedName>
        <fullName evidence="2">Uncharacterized protein</fullName>
    </submittedName>
</protein>
<evidence type="ECO:0000313" key="3">
    <source>
        <dbReference type="Proteomes" id="UP000295710"/>
    </source>
</evidence>
<feature type="coiled-coil region" evidence="1">
    <location>
        <begin position="5"/>
        <end position="58"/>
    </location>
</feature>
<dbReference type="EMBL" id="SMMX01000032">
    <property type="protein sequence ID" value="TDA20124.1"/>
    <property type="molecule type" value="Genomic_DNA"/>
</dbReference>
<sequence>MARRTKSYEEQMEVLDEQIARVQGKLDSLLRQKDEVIAKKQEQELKELYQLLQEHNLTVREASHIIDAQAGQST</sequence>
<proteinExistence type="predicted"/>
<dbReference type="AlphaFoldDB" id="A0A4R4F8N6"/>
<accession>A0A4R4F8N6</accession>
<comment type="caution">
    <text evidence="2">The sequence shown here is derived from an EMBL/GenBank/DDBJ whole genome shotgun (WGS) entry which is preliminary data.</text>
</comment>
<dbReference type="RefSeq" id="WP_132281463.1">
    <property type="nucleotide sequence ID" value="NZ_JAOBST010000076.1"/>
</dbReference>
<reference evidence="2 3" key="1">
    <citation type="journal article" date="2016" name="Nat. Microbiol.">
        <title>The Mouse Intestinal Bacterial Collection (miBC) provides host-specific insight into cultured diversity and functional potential of the gut microbiota.</title>
        <authorList>
            <person name="Lagkouvardos I."/>
            <person name="Pukall R."/>
            <person name="Abt B."/>
            <person name="Foesel B.U."/>
            <person name="Meier-Kolthoff J.P."/>
            <person name="Kumar N."/>
            <person name="Bresciani A."/>
            <person name="Martinez I."/>
            <person name="Just S."/>
            <person name="Ziegler C."/>
            <person name="Brugiroux S."/>
            <person name="Garzetti D."/>
            <person name="Wenning M."/>
            <person name="Bui T.P."/>
            <person name="Wang J."/>
            <person name="Hugenholtz F."/>
            <person name="Plugge C.M."/>
            <person name="Peterson D.A."/>
            <person name="Hornef M.W."/>
            <person name="Baines J.F."/>
            <person name="Smidt H."/>
            <person name="Walter J."/>
            <person name="Kristiansen K."/>
            <person name="Nielsen H.B."/>
            <person name="Haller D."/>
            <person name="Overmann J."/>
            <person name="Stecher B."/>
            <person name="Clavel T."/>
        </authorList>
    </citation>
    <scope>NUCLEOTIDE SEQUENCE [LARGE SCALE GENOMIC DNA]</scope>
    <source>
        <strain evidence="2 3">DSM 28560</strain>
    </source>
</reference>
<gene>
    <name evidence="2" type="ORF">E1963_18715</name>
</gene>
<name>A0A4R4F8N6_9FIRM</name>
<evidence type="ECO:0000313" key="2">
    <source>
        <dbReference type="EMBL" id="TDA20124.1"/>
    </source>
</evidence>
<evidence type="ECO:0000256" key="1">
    <source>
        <dbReference type="SAM" id="Coils"/>
    </source>
</evidence>
<organism evidence="2 3">
    <name type="scientific">Extibacter muris</name>
    <dbReference type="NCBI Taxonomy" id="1796622"/>
    <lineage>
        <taxon>Bacteria</taxon>
        <taxon>Bacillati</taxon>
        <taxon>Bacillota</taxon>
        <taxon>Clostridia</taxon>
        <taxon>Lachnospirales</taxon>
        <taxon>Lachnospiraceae</taxon>
        <taxon>Extibacter</taxon>
    </lineage>
</organism>